<dbReference type="InterPro" id="IPR019198">
    <property type="entry name" value="Beta_propeller_containing"/>
</dbReference>
<feature type="compositionally biased region" description="Low complexity" evidence="1">
    <location>
        <begin position="218"/>
        <end position="243"/>
    </location>
</feature>
<name>A0A4Q9DZJ7_9BACL</name>
<dbReference type="InterPro" id="IPR036582">
    <property type="entry name" value="Mao_N_sf"/>
</dbReference>
<dbReference type="OrthoDB" id="9778998at2"/>
<dbReference type="AlphaFoldDB" id="A0A4Q9DZJ7"/>
<evidence type="ECO:0000256" key="2">
    <source>
        <dbReference type="SAM" id="SignalP"/>
    </source>
</evidence>
<feature type="domain" description="Copper amine oxidase-like N-terminal" evidence="3">
    <location>
        <begin position="40"/>
        <end position="146"/>
    </location>
</feature>
<feature type="region of interest" description="Disordered" evidence="1">
    <location>
        <begin position="218"/>
        <end position="244"/>
    </location>
</feature>
<sequence>MKKLVILGSLVFLSAASGPVIAPQVMVTASASAETVKLTLDGQQLQFAVLPRMQNGTLFVPLRDLGSALGADITWEEGAGSATISKGDANLSFTLGSAAAVRNGKQLEMASAPVMEQGQMLVPLRLISETFDFNVYWDGANKAVEIMNGADSLPTVGTFDKLQALLKESAPDGGIYVNGGIAVLDQAGAKLKVNAKSEAAPQSGSSSIAQVAPMAKDSASAAPTAPPAGASAAANSAKTAAPGDYSKTNVQVEGVDEADVIKTDGNYIYQVNRNRILVVEANPPGNMKVVSTLQFDNREMIPSELYVDGSHLIVIGSAVTSPPIAAVPAASDAPQSDSKVKTSETMIKIVPPRFARKTMTKAVVYDLSDKTQLTKVREIELEGNYVTSRKVGSSFYLVANKYMNRYQILNAKPAADGSTASITDTPTYRDSLAGDSYISVGLEDVRYFPKSAESNYLIVAGVNLDQPDQKLSVQTYLGAGDNVYASTSNLYVTMQKYERVPAVTNSSDASGLTTDSVTLTTNTASAIYKFALDQGSIRYTAQGTVPGRVLNQYSMDETNGYFRIATTSGEEWRRDEFTSQNNMYVLNDKLETAGKIENIAPGERIYSVRFMGSRAYMVTFRTVDPLFVIDLKDAAAPKILGQLKIPGYSDYLHPYDENHIIGFGKDTVEIKNDFNGSGGAPATMAYYQGMKLAMFDVTDVTQPTELFKETIGDRGTDSPLLHNPKALLFSKEKGLLAFPVSVSEIPDKSANPDPKEMLKYGQFAFQGAYVYHIDLTGGFQLRGKITHLTSDELAKAGSWYNGDHSIERLLYIGDNLYTASKGMLKASDLNTLQQLGELELK</sequence>
<dbReference type="Gene3D" id="3.30.457.10">
    <property type="entry name" value="Copper amine oxidase-like, N-terminal domain"/>
    <property type="match status" value="1"/>
</dbReference>
<organism evidence="4 5">
    <name type="scientific">Paenibacillus thalictri</name>
    <dbReference type="NCBI Taxonomy" id="2527873"/>
    <lineage>
        <taxon>Bacteria</taxon>
        <taxon>Bacillati</taxon>
        <taxon>Bacillota</taxon>
        <taxon>Bacilli</taxon>
        <taxon>Bacillales</taxon>
        <taxon>Paenibacillaceae</taxon>
        <taxon>Paenibacillus</taxon>
    </lineage>
</organism>
<evidence type="ECO:0000256" key="1">
    <source>
        <dbReference type="SAM" id="MobiDB-lite"/>
    </source>
</evidence>
<evidence type="ECO:0000313" key="5">
    <source>
        <dbReference type="Proteomes" id="UP000293142"/>
    </source>
</evidence>
<accession>A0A4Q9DZJ7</accession>
<keyword evidence="5" id="KW-1185">Reference proteome</keyword>
<reference evidence="4 5" key="1">
    <citation type="submission" date="2019-02" db="EMBL/GenBank/DDBJ databases">
        <title>Paenibacillus sp. nov., isolated from surface-sterilized tissue of Thalictrum simplex L.</title>
        <authorList>
            <person name="Tuo L."/>
        </authorList>
    </citation>
    <scope>NUCLEOTIDE SEQUENCE [LARGE SCALE GENOMIC DNA]</scope>
    <source>
        <strain evidence="4 5">N2SHLJ1</strain>
    </source>
</reference>
<proteinExistence type="predicted"/>
<evidence type="ECO:0000313" key="4">
    <source>
        <dbReference type="EMBL" id="TBL81273.1"/>
    </source>
</evidence>
<dbReference type="InterPro" id="IPR012854">
    <property type="entry name" value="Cu_amine_oxidase-like_N"/>
</dbReference>
<feature type="chain" id="PRO_5039727903" description="Copper amine oxidase-like N-terminal domain-containing protein" evidence="2">
    <location>
        <begin position="23"/>
        <end position="841"/>
    </location>
</feature>
<protein>
    <recommendedName>
        <fullName evidence="3">Copper amine oxidase-like N-terminal domain-containing protein</fullName>
    </recommendedName>
</protein>
<dbReference type="RefSeq" id="WP_131011985.1">
    <property type="nucleotide sequence ID" value="NZ_SIRE01000003.1"/>
</dbReference>
<evidence type="ECO:0000259" key="3">
    <source>
        <dbReference type="Pfam" id="PF07833"/>
    </source>
</evidence>
<gene>
    <name evidence="4" type="ORF">EYB31_04070</name>
</gene>
<dbReference type="EMBL" id="SIRE01000003">
    <property type="protein sequence ID" value="TBL81273.1"/>
    <property type="molecule type" value="Genomic_DNA"/>
</dbReference>
<dbReference type="Pfam" id="PF09826">
    <property type="entry name" value="Beta_propel"/>
    <property type="match status" value="1"/>
</dbReference>
<feature type="signal peptide" evidence="2">
    <location>
        <begin position="1"/>
        <end position="22"/>
    </location>
</feature>
<dbReference type="Proteomes" id="UP000293142">
    <property type="component" value="Unassembled WGS sequence"/>
</dbReference>
<dbReference type="SUPFAM" id="SSF55383">
    <property type="entry name" value="Copper amine oxidase, domain N"/>
    <property type="match status" value="1"/>
</dbReference>
<keyword evidence="2" id="KW-0732">Signal</keyword>
<comment type="caution">
    <text evidence="4">The sequence shown here is derived from an EMBL/GenBank/DDBJ whole genome shotgun (WGS) entry which is preliminary data.</text>
</comment>
<dbReference type="Pfam" id="PF07833">
    <property type="entry name" value="Cu_amine_oxidN1"/>
    <property type="match status" value="1"/>
</dbReference>